<dbReference type="GO" id="GO:0000981">
    <property type="term" value="F:DNA-binding transcription factor activity, RNA polymerase II-specific"/>
    <property type="evidence" value="ECO:0007669"/>
    <property type="project" value="InterPro"/>
</dbReference>
<dbReference type="GO" id="GO:0003989">
    <property type="term" value="F:acetyl-CoA carboxylase activity"/>
    <property type="evidence" value="ECO:0007669"/>
    <property type="project" value="InterPro"/>
</dbReference>
<gene>
    <name evidence="4" type="ORF">BXZ70DRAFT_1040231</name>
</gene>
<protein>
    <submittedName>
        <fullName evidence="4">Carboxyl transferase domain-containing protein</fullName>
    </submittedName>
</protein>
<dbReference type="PANTHER" id="PTHR45728:SF3">
    <property type="entry name" value="ACETYL-COA CARBOXYLASE"/>
    <property type="match status" value="1"/>
</dbReference>
<proteinExistence type="predicted"/>
<dbReference type="AlphaFoldDB" id="A0A8K0XLU4"/>
<dbReference type="GO" id="GO:0005739">
    <property type="term" value="C:mitochondrion"/>
    <property type="evidence" value="ECO:0007669"/>
    <property type="project" value="TreeGrafter"/>
</dbReference>
<feature type="domain" description="Acetyl-coenzyme A carboxylase carboxyl transferase subunit beta" evidence="3">
    <location>
        <begin position="224"/>
        <end position="305"/>
    </location>
</feature>
<feature type="compositionally biased region" description="Acidic residues" evidence="1">
    <location>
        <begin position="1"/>
        <end position="12"/>
    </location>
</feature>
<dbReference type="OrthoDB" id="14612at2759"/>
<feature type="domain" description="Zn(2)-C6 fungal-type" evidence="2">
    <location>
        <begin position="402"/>
        <end position="429"/>
    </location>
</feature>
<name>A0A8K0XLU4_9AGAR</name>
<dbReference type="SUPFAM" id="SSF52096">
    <property type="entry name" value="ClpP/crotonase"/>
    <property type="match status" value="2"/>
</dbReference>
<organism evidence="4 5">
    <name type="scientific">Cristinia sonorae</name>
    <dbReference type="NCBI Taxonomy" id="1940300"/>
    <lineage>
        <taxon>Eukaryota</taxon>
        <taxon>Fungi</taxon>
        <taxon>Dikarya</taxon>
        <taxon>Basidiomycota</taxon>
        <taxon>Agaricomycotina</taxon>
        <taxon>Agaricomycetes</taxon>
        <taxon>Agaricomycetidae</taxon>
        <taxon>Agaricales</taxon>
        <taxon>Pleurotineae</taxon>
        <taxon>Stephanosporaceae</taxon>
        <taxon>Cristinia</taxon>
    </lineage>
</organism>
<evidence type="ECO:0000313" key="4">
    <source>
        <dbReference type="EMBL" id="KAH8091758.1"/>
    </source>
</evidence>
<feature type="region of interest" description="Disordered" evidence="1">
    <location>
        <begin position="1"/>
        <end position="37"/>
    </location>
</feature>
<dbReference type="InterPro" id="IPR029045">
    <property type="entry name" value="ClpP/crotonase-like_dom_sf"/>
</dbReference>
<dbReference type="CDD" id="cd00067">
    <property type="entry name" value="GAL4"/>
    <property type="match status" value="1"/>
</dbReference>
<sequence length="431" mass="47532">MEEEETVSEPEEIALGSGPGVGDVTEGIPGEEGDKEEVEGEILGLPVALRRKNLRILACRKFAEIRHKITDIVGIQDGLGVECLKESGLIAGETSRAYDDIFTITLVAARSVGTGAYLVRLGDKGLPLPVLESSDTWDRDIGYNPPKGPYDPRRFIEGKHDETTSEWQSGFLVDERKPSLLDALAWVLSLSRLALLNVSFPLTPPTPHRSSSPSSTSTTRDCLLIIFANWRGFSGGQQDVYDEILEQGSEIVDDLSSHKQPVFVYIVRNGELRGSAWVVLDPSGSINSQQMETYADVKARAGVLEQPLQSLTQVDSTTDHREAAEALEKLDLTATVAQLKADHLMRSMLALAHEDRKAALNDSFKTLLQRWQHPPRLNKGGSYRLERFAYAHVCKTFTKEGRKLKCDGRSVCANCNKRGIPCTYIPASQQN</sequence>
<keyword evidence="4" id="KW-0808">Transferase</keyword>
<dbReference type="EMBL" id="JAEVFJ010000034">
    <property type="protein sequence ID" value="KAH8091758.1"/>
    <property type="molecule type" value="Genomic_DNA"/>
</dbReference>
<dbReference type="PANTHER" id="PTHR45728">
    <property type="entry name" value="ACETYL-COA CARBOXYLASE, ISOFORM A"/>
    <property type="match status" value="1"/>
</dbReference>
<dbReference type="GO" id="GO:0016740">
    <property type="term" value="F:transferase activity"/>
    <property type="evidence" value="ECO:0007669"/>
    <property type="project" value="UniProtKB-KW"/>
</dbReference>
<dbReference type="GO" id="GO:0008270">
    <property type="term" value="F:zinc ion binding"/>
    <property type="evidence" value="ECO:0007669"/>
    <property type="project" value="InterPro"/>
</dbReference>
<dbReference type="Proteomes" id="UP000813824">
    <property type="component" value="Unassembled WGS sequence"/>
</dbReference>
<evidence type="ECO:0000256" key="1">
    <source>
        <dbReference type="SAM" id="MobiDB-lite"/>
    </source>
</evidence>
<reference evidence="4" key="1">
    <citation type="journal article" date="2021" name="New Phytol.">
        <title>Evolutionary innovations through gain and loss of genes in the ectomycorrhizal Boletales.</title>
        <authorList>
            <person name="Wu G."/>
            <person name="Miyauchi S."/>
            <person name="Morin E."/>
            <person name="Kuo A."/>
            <person name="Drula E."/>
            <person name="Varga T."/>
            <person name="Kohler A."/>
            <person name="Feng B."/>
            <person name="Cao Y."/>
            <person name="Lipzen A."/>
            <person name="Daum C."/>
            <person name="Hundley H."/>
            <person name="Pangilinan J."/>
            <person name="Johnson J."/>
            <person name="Barry K."/>
            <person name="LaButti K."/>
            <person name="Ng V."/>
            <person name="Ahrendt S."/>
            <person name="Min B."/>
            <person name="Choi I.G."/>
            <person name="Park H."/>
            <person name="Plett J.M."/>
            <person name="Magnuson J."/>
            <person name="Spatafora J.W."/>
            <person name="Nagy L.G."/>
            <person name="Henrissat B."/>
            <person name="Grigoriev I.V."/>
            <person name="Yang Z.L."/>
            <person name="Xu J."/>
            <person name="Martin F.M."/>
        </authorList>
    </citation>
    <scope>NUCLEOTIDE SEQUENCE</scope>
    <source>
        <strain evidence="4">KKN 215</strain>
    </source>
</reference>
<dbReference type="InterPro" id="IPR001138">
    <property type="entry name" value="Zn2Cys6_DnaBD"/>
</dbReference>
<dbReference type="Gene3D" id="3.90.226.10">
    <property type="entry name" value="2-enoyl-CoA Hydratase, Chain A, domain 1"/>
    <property type="match status" value="3"/>
</dbReference>
<dbReference type="Pfam" id="PF01039">
    <property type="entry name" value="Carboxyl_trans"/>
    <property type="match status" value="2"/>
</dbReference>
<feature type="domain" description="Acetyl-coenzyme A carboxylase carboxyl transferase subunit beta" evidence="3">
    <location>
        <begin position="64"/>
        <end position="124"/>
    </location>
</feature>
<evidence type="ECO:0000259" key="2">
    <source>
        <dbReference type="Pfam" id="PF00172"/>
    </source>
</evidence>
<accession>A0A8K0XLU4</accession>
<evidence type="ECO:0000259" key="3">
    <source>
        <dbReference type="Pfam" id="PF01039"/>
    </source>
</evidence>
<dbReference type="Pfam" id="PF00172">
    <property type="entry name" value="Zn_clus"/>
    <property type="match status" value="1"/>
</dbReference>
<evidence type="ECO:0000313" key="5">
    <source>
        <dbReference type="Proteomes" id="UP000813824"/>
    </source>
</evidence>
<comment type="caution">
    <text evidence="4">The sequence shown here is derived from an EMBL/GenBank/DDBJ whole genome shotgun (WGS) entry which is preliminary data.</text>
</comment>
<dbReference type="InterPro" id="IPR034733">
    <property type="entry name" value="AcCoA_carboxyl_beta"/>
</dbReference>
<dbReference type="InterPro" id="IPR049076">
    <property type="entry name" value="ACCA"/>
</dbReference>
<dbReference type="GO" id="GO:0006633">
    <property type="term" value="P:fatty acid biosynthetic process"/>
    <property type="evidence" value="ECO:0007669"/>
    <property type="project" value="TreeGrafter"/>
</dbReference>
<keyword evidence="5" id="KW-1185">Reference proteome</keyword>